<organism evidence="1">
    <name type="scientific">freshwater metagenome</name>
    <dbReference type="NCBI Taxonomy" id="449393"/>
    <lineage>
        <taxon>unclassified sequences</taxon>
        <taxon>metagenomes</taxon>
        <taxon>ecological metagenomes</taxon>
    </lineage>
</organism>
<name>A0A6J7DF37_9ZZZZ</name>
<reference evidence="1" key="1">
    <citation type="submission" date="2020-05" db="EMBL/GenBank/DDBJ databases">
        <authorList>
            <person name="Chiriac C."/>
            <person name="Salcher M."/>
            <person name="Ghai R."/>
            <person name="Kavagutti S V."/>
        </authorList>
    </citation>
    <scope>NUCLEOTIDE SEQUENCE</scope>
</reference>
<sequence>MKTLRLFFVLLLMATTTTFTISTATAGQIKESGVTISWDDASLYTPVACSQFSFDVIMDDSIYGVDLTIKNKFGDIVADSSGVNATGKVTLKVCSESDLTDTILVADVLNQDIVLSTYEKPLIFISRTATPTVAPTPSPTPTVTAAATPSPTPTVTVTAKPLPAPTVTVTATPVPAPTVTVTATPVPAPTVYVNNPADKTLIASDKALKKQINSLKAKLKKICGVKPKPKNC</sequence>
<gene>
    <name evidence="1" type="ORF">UFOPK3342_00877</name>
</gene>
<dbReference type="AlphaFoldDB" id="A0A6J7DF37"/>
<protein>
    <submittedName>
        <fullName evidence="1">Unannotated protein</fullName>
    </submittedName>
</protein>
<proteinExistence type="predicted"/>
<dbReference type="EMBL" id="CAFBLH010000025">
    <property type="protein sequence ID" value="CAB4869277.1"/>
    <property type="molecule type" value="Genomic_DNA"/>
</dbReference>
<evidence type="ECO:0000313" key="1">
    <source>
        <dbReference type="EMBL" id="CAB4869277.1"/>
    </source>
</evidence>
<accession>A0A6J7DF37</accession>